<comment type="caution">
    <text evidence="2">The sequence shown here is derived from an EMBL/GenBank/DDBJ whole genome shotgun (WGS) entry which is preliminary data.</text>
</comment>
<accession>A0ABV9SHB0</accession>
<dbReference type="RefSeq" id="WP_386699173.1">
    <property type="nucleotide sequence ID" value="NZ_BAAAQI010000001.1"/>
</dbReference>
<dbReference type="Pfam" id="PF21906">
    <property type="entry name" value="WHD_NrtR"/>
    <property type="match status" value="1"/>
</dbReference>
<feature type="domain" description="NrtR DNA-binding winged helix" evidence="1">
    <location>
        <begin position="31"/>
        <end position="86"/>
    </location>
</feature>
<evidence type="ECO:0000313" key="3">
    <source>
        <dbReference type="Proteomes" id="UP001595858"/>
    </source>
</evidence>
<dbReference type="Proteomes" id="UP001595858">
    <property type="component" value="Unassembled WGS sequence"/>
</dbReference>
<dbReference type="InterPro" id="IPR036388">
    <property type="entry name" value="WH-like_DNA-bd_sf"/>
</dbReference>
<name>A0ABV9SHB0_9ACTN</name>
<dbReference type="SUPFAM" id="SSF46785">
    <property type="entry name" value="Winged helix' DNA-binding domain"/>
    <property type="match status" value="1"/>
</dbReference>
<sequence>MAFDHAQILADGVERARSEVEYTTVATSFCTEPFTISDLRAVYEVVWGLPLDPSNFRRKVTRTAGFVEPTGERRVMESGRPAALYRRGDARVLVPPLLRSATDFRHPATADSSLGA</sequence>
<dbReference type="Gene3D" id="1.10.10.10">
    <property type="entry name" value="Winged helix-like DNA-binding domain superfamily/Winged helix DNA-binding domain"/>
    <property type="match status" value="1"/>
</dbReference>
<proteinExistence type="predicted"/>
<organism evidence="2 3">
    <name type="scientific">Streptomonospora arabica</name>
    <dbReference type="NCBI Taxonomy" id="412417"/>
    <lineage>
        <taxon>Bacteria</taxon>
        <taxon>Bacillati</taxon>
        <taxon>Actinomycetota</taxon>
        <taxon>Actinomycetes</taxon>
        <taxon>Streptosporangiales</taxon>
        <taxon>Nocardiopsidaceae</taxon>
        <taxon>Streptomonospora</taxon>
    </lineage>
</organism>
<dbReference type="InterPro" id="IPR036390">
    <property type="entry name" value="WH_DNA-bd_sf"/>
</dbReference>
<reference evidence="3" key="1">
    <citation type="journal article" date="2019" name="Int. J. Syst. Evol. Microbiol.">
        <title>The Global Catalogue of Microorganisms (GCM) 10K type strain sequencing project: providing services to taxonomists for standard genome sequencing and annotation.</title>
        <authorList>
            <consortium name="The Broad Institute Genomics Platform"/>
            <consortium name="The Broad Institute Genome Sequencing Center for Infectious Disease"/>
            <person name="Wu L."/>
            <person name="Ma J."/>
        </authorList>
    </citation>
    <scope>NUCLEOTIDE SEQUENCE [LARGE SCALE GENOMIC DNA]</scope>
    <source>
        <strain evidence="3">CGMCC 4.7304</strain>
    </source>
</reference>
<keyword evidence="3" id="KW-1185">Reference proteome</keyword>
<evidence type="ECO:0000259" key="1">
    <source>
        <dbReference type="Pfam" id="PF21906"/>
    </source>
</evidence>
<evidence type="ECO:0000313" key="2">
    <source>
        <dbReference type="EMBL" id="MFC4866481.1"/>
    </source>
</evidence>
<dbReference type="InterPro" id="IPR054105">
    <property type="entry name" value="WHD_NrtR"/>
</dbReference>
<gene>
    <name evidence="2" type="ORF">ACFPCZ_07550</name>
</gene>
<protein>
    <recommendedName>
        <fullName evidence="1">NrtR DNA-binding winged helix domain-containing protein</fullName>
    </recommendedName>
</protein>
<dbReference type="EMBL" id="JBHSIY010000006">
    <property type="protein sequence ID" value="MFC4866481.1"/>
    <property type="molecule type" value="Genomic_DNA"/>
</dbReference>